<dbReference type="OrthoDB" id="9918794at2"/>
<protein>
    <submittedName>
        <fullName evidence="1">Uncharacterized protein</fullName>
    </submittedName>
</protein>
<dbReference type="RefSeq" id="WP_088645015.1">
    <property type="nucleotide sequence ID" value="NZ_JBFAMK010000006.1"/>
</dbReference>
<gene>
    <name evidence="1" type="ORF">B5D80_17855</name>
</gene>
<evidence type="ECO:0000313" key="1">
    <source>
        <dbReference type="EMBL" id="OWV05652.1"/>
    </source>
</evidence>
<dbReference type="AlphaFoldDB" id="A0A246RLH1"/>
<sequence length="128" mass="14127">MAVVFPVEVDQFISAAARLSPHDIDQVNEIRMRLFREHGHLPTPKLSAAAFSKLDGRVRAELRARGPEFWAYRVGAISGAIGATFKAASAIWKPEQLTVEDYRLTVEPFTQIGLVTPPHPDALATDPH</sequence>
<reference evidence="1 2" key="1">
    <citation type="submission" date="2017-03" db="EMBL/GenBank/DDBJ databases">
        <title>Whole genome sequence of Micromonospora wenchangensis, isolated from mangrove soil.</title>
        <authorList>
            <person name="Yang H."/>
        </authorList>
    </citation>
    <scope>NUCLEOTIDE SEQUENCE [LARGE SCALE GENOMIC DNA]</scope>
    <source>
        <strain evidence="1 2">CCTCC AA 2012002</strain>
    </source>
</reference>
<keyword evidence="2" id="KW-1185">Reference proteome</keyword>
<dbReference type="Proteomes" id="UP000197174">
    <property type="component" value="Unassembled WGS sequence"/>
</dbReference>
<comment type="caution">
    <text evidence="1">The sequence shown here is derived from an EMBL/GenBank/DDBJ whole genome shotgun (WGS) entry which is preliminary data.</text>
</comment>
<accession>A0A246RLH1</accession>
<evidence type="ECO:0000313" key="2">
    <source>
        <dbReference type="Proteomes" id="UP000197174"/>
    </source>
</evidence>
<dbReference type="EMBL" id="MZMV01000028">
    <property type="protein sequence ID" value="OWV05652.1"/>
    <property type="molecule type" value="Genomic_DNA"/>
</dbReference>
<name>A0A246RLH1_9ACTN</name>
<organism evidence="1 2">
    <name type="scientific">Micromonospora wenchangensis</name>
    <dbReference type="NCBI Taxonomy" id="1185415"/>
    <lineage>
        <taxon>Bacteria</taxon>
        <taxon>Bacillati</taxon>
        <taxon>Actinomycetota</taxon>
        <taxon>Actinomycetes</taxon>
        <taxon>Micromonosporales</taxon>
        <taxon>Micromonosporaceae</taxon>
        <taxon>Micromonospora</taxon>
    </lineage>
</organism>
<proteinExistence type="predicted"/>